<dbReference type="GO" id="GO:0008270">
    <property type="term" value="F:zinc ion binding"/>
    <property type="evidence" value="ECO:0007669"/>
    <property type="project" value="UniProtKB-KW"/>
</dbReference>
<evidence type="ECO:0000256" key="2">
    <source>
        <dbReference type="ARBA" id="ARBA00022737"/>
    </source>
</evidence>
<dbReference type="PROSITE" id="PS50076">
    <property type="entry name" value="DNAJ_2"/>
    <property type="match status" value="1"/>
</dbReference>
<keyword evidence="1" id="KW-0479">Metal-binding</keyword>
<dbReference type="CDD" id="cd10747">
    <property type="entry name" value="DnaJ_C"/>
    <property type="match status" value="1"/>
</dbReference>
<dbReference type="PANTHER" id="PTHR43888">
    <property type="entry name" value="DNAJ-LIKE-2, ISOFORM A-RELATED"/>
    <property type="match status" value="1"/>
</dbReference>
<reference evidence="7" key="1">
    <citation type="submission" date="2021-01" db="EMBL/GenBank/DDBJ databases">
        <authorList>
            <person name="Corre E."/>
            <person name="Pelletier E."/>
            <person name="Niang G."/>
            <person name="Scheremetjew M."/>
            <person name="Finn R."/>
            <person name="Kale V."/>
            <person name="Holt S."/>
            <person name="Cochrane G."/>
            <person name="Meng A."/>
            <person name="Brown T."/>
            <person name="Cohen L."/>
        </authorList>
    </citation>
    <scope>NUCLEOTIDE SEQUENCE</scope>
    <source>
        <strain evidence="7">CCMP127</strain>
    </source>
</reference>
<dbReference type="SUPFAM" id="SSF57938">
    <property type="entry name" value="DnaJ/Hsp40 cysteine-rich domain"/>
    <property type="match status" value="1"/>
</dbReference>
<dbReference type="GO" id="GO:0051082">
    <property type="term" value="F:unfolded protein binding"/>
    <property type="evidence" value="ECO:0007669"/>
    <property type="project" value="InterPro"/>
</dbReference>
<sequence length="400" mass="44305">MFRDHFENMHRQRSRGSVAADTKLYETLGLEKSATAQEIKKAFRKLAIQHHPDKGGDEQVFKEISAAYEVLKDEEKRKTYDQYGLEGLKEGGGGSPEAADIFDIFFGGGRRRAPRAPRRGEDINHTLNLSLEDLYNGKTIKMAINRSVIVGAPTECESCDGHGIVLEIRRLGLGMIQQVQRHCPTCQGAGCSVTRNKERKIVEVLVEKGMRHGEKVVFQGLGDDEPRCEAGNVNFVVKEREHDTFKRKGADLLIHKTLTLNEALTGFSFALTHLDKRQIVVQSKPGEVIPALGAANKAFVKIIPNEGMPSRGNPFVRGNLYVHFSVKFPSDGELSGEALDALRKFLPGRPPELNYNEDEVEVVNLSHTDMRNFGKGGMTAQESDSDSSDGMPEGVQCQQS</sequence>
<gene>
    <name evidence="7" type="ORF">ACOF00016_LOCUS4532</name>
</gene>
<feature type="region of interest" description="Disordered" evidence="5">
    <location>
        <begin position="371"/>
        <end position="400"/>
    </location>
</feature>
<dbReference type="InterPro" id="IPR036410">
    <property type="entry name" value="HSP_DnaJ_Cys-rich_dom_sf"/>
</dbReference>
<dbReference type="GO" id="GO:0030544">
    <property type="term" value="F:Hsp70 protein binding"/>
    <property type="evidence" value="ECO:0007669"/>
    <property type="project" value="InterPro"/>
</dbReference>
<evidence type="ECO:0000259" key="6">
    <source>
        <dbReference type="PROSITE" id="PS50076"/>
    </source>
</evidence>
<dbReference type="SUPFAM" id="SSF49493">
    <property type="entry name" value="HSP40/DnaJ peptide-binding domain"/>
    <property type="match status" value="2"/>
</dbReference>
<proteinExistence type="predicted"/>
<dbReference type="Pfam" id="PF01556">
    <property type="entry name" value="DnaJ_C"/>
    <property type="match status" value="1"/>
</dbReference>
<dbReference type="AlphaFoldDB" id="A0A7S3P5J1"/>
<dbReference type="FunFam" id="2.10.230.10:FF:000001">
    <property type="entry name" value="DnaJ subfamily A member 2"/>
    <property type="match status" value="1"/>
</dbReference>
<protein>
    <recommendedName>
        <fullName evidence="6">J domain-containing protein</fullName>
    </recommendedName>
</protein>
<dbReference type="FunFam" id="2.60.260.20:FF:000003">
    <property type="entry name" value="DnaJ subfamily A member 2"/>
    <property type="match status" value="1"/>
</dbReference>
<dbReference type="PRINTS" id="PR00625">
    <property type="entry name" value="JDOMAIN"/>
</dbReference>
<dbReference type="Gene3D" id="2.10.230.10">
    <property type="entry name" value="Heat shock protein DnaJ, cysteine-rich domain"/>
    <property type="match status" value="1"/>
</dbReference>
<dbReference type="PROSITE" id="PS00636">
    <property type="entry name" value="DNAJ_1"/>
    <property type="match status" value="1"/>
</dbReference>
<dbReference type="SUPFAM" id="SSF46565">
    <property type="entry name" value="Chaperone J-domain"/>
    <property type="match status" value="1"/>
</dbReference>
<dbReference type="InterPro" id="IPR036869">
    <property type="entry name" value="J_dom_sf"/>
</dbReference>
<dbReference type="Pfam" id="PF00684">
    <property type="entry name" value="DnaJ_CXXCXGXG"/>
    <property type="match status" value="1"/>
</dbReference>
<dbReference type="Gene3D" id="1.10.287.110">
    <property type="entry name" value="DnaJ domain"/>
    <property type="match status" value="1"/>
</dbReference>
<evidence type="ECO:0000313" key="7">
    <source>
        <dbReference type="EMBL" id="CAE0406690.1"/>
    </source>
</evidence>
<evidence type="ECO:0000256" key="5">
    <source>
        <dbReference type="SAM" id="MobiDB-lite"/>
    </source>
</evidence>
<keyword evidence="4" id="KW-0862">Zinc</keyword>
<accession>A0A7S3P5J1</accession>
<dbReference type="InterPro" id="IPR018253">
    <property type="entry name" value="DnaJ_domain_CS"/>
</dbReference>
<dbReference type="SMART" id="SM00271">
    <property type="entry name" value="DnaJ"/>
    <property type="match status" value="1"/>
</dbReference>
<dbReference type="EMBL" id="HBIM01005323">
    <property type="protein sequence ID" value="CAE0406690.1"/>
    <property type="molecule type" value="Transcribed_RNA"/>
</dbReference>
<dbReference type="InterPro" id="IPR001623">
    <property type="entry name" value="DnaJ_domain"/>
</dbReference>
<organism evidence="7">
    <name type="scientific">Amphora coffeiformis</name>
    <dbReference type="NCBI Taxonomy" id="265554"/>
    <lineage>
        <taxon>Eukaryota</taxon>
        <taxon>Sar</taxon>
        <taxon>Stramenopiles</taxon>
        <taxon>Ochrophyta</taxon>
        <taxon>Bacillariophyta</taxon>
        <taxon>Bacillariophyceae</taxon>
        <taxon>Bacillariophycidae</taxon>
        <taxon>Thalassiophysales</taxon>
        <taxon>Catenulaceae</taxon>
        <taxon>Amphora</taxon>
    </lineage>
</organism>
<dbReference type="CDD" id="cd10719">
    <property type="entry name" value="DnaJ_zf"/>
    <property type="match status" value="1"/>
</dbReference>
<dbReference type="Gene3D" id="2.60.260.20">
    <property type="entry name" value="Urease metallochaperone UreE, N-terminal domain"/>
    <property type="match status" value="2"/>
</dbReference>
<feature type="domain" description="J" evidence="6">
    <location>
        <begin position="23"/>
        <end position="84"/>
    </location>
</feature>
<dbReference type="CDD" id="cd06257">
    <property type="entry name" value="DnaJ"/>
    <property type="match status" value="1"/>
</dbReference>
<keyword evidence="3" id="KW-0863">Zinc-finger</keyword>
<keyword evidence="2" id="KW-0677">Repeat</keyword>
<dbReference type="Pfam" id="PF00226">
    <property type="entry name" value="DnaJ"/>
    <property type="match status" value="1"/>
</dbReference>
<evidence type="ECO:0000256" key="4">
    <source>
        <dbReference type="ARBA" id="ARBA00022833"/>
    </source>
</evidence>
<dbReference type="InterPro" id="IPR008971">
    <property type="entry name" value="HSP40/DnaJ_pept-bd"/>
</dbReference>
<dbReference type="InterPro" id="IPR001305">
    <property type="entry name" value="HSP_DnaJ_Cys-rich_dom"/>
</dbReference>
<dbReference type="GO" id="GO:0006457">
    <property type="term" value="P:protein folding"/>
    <property type="evidence" value="ECO:0007669"/>
    <property type="project" value="InterPro"/>
</dbReference>
<name>A0A7S3P5J1_9STRA</name>
<dbReference type="InterPro" id="IPR044713">
    <property type="entry name" value="DNJA1/2-like"/>
</dbReference>
<evidence type="ECO:0000256" key="3">
    <source>
        <dbReference type="ARBA" id="ARBA00022771"/>
    </source>
</evidence>
<evidence type="ECO:0000256" key="1">
    <source>
        <dbReference type="ARBA" id="ARBA00022723"/>
    </source>
</evidence>
<dbReference type="InterPro" id="IPR002939">
    <property type="entry name" value="DnaJ_C"/>
</dbReference>